<dbReference type="InterPro" id="IPR034164">
    <property type="entry name" value="Pepsin-like_dom"/>
</dbReference>
<evidence type="ECO:0000256" key="2">
    <source>
        <dbReference type="ARBA" id="ARBA00022670"/>
    </source>
</evidence>
<keyword evidence="11" id="KW-1185">Reference proteome</keyword>
<sequence>MSIAVALLAGLATIVNGWTSDSNCKPSVSASMVQLHSTSQQGREQQDIHGQQPAVCAPLANRGVYFTVSVCVGTPPQCFDAVADTGSDNVIITSCVCDDLIGTGCDADAKCFTGTNKSTTFHVAEDPVVEFITFGSGTVETAIATDIVDVGGIRANMSNGLLLIVNKAQLEISGDFQGILGLGLPKTGTTSSGTVMEQESASGLSTSASIKRPSGACILFPKICDGNEFNQSYRATRQRNRVKDEQLFLRAARVRRFSLCFLDSGKPGALRLGVAPFERPIPQIGQQHWGVSFVGMSVGPRNHAAPSQMIFCGQDQKTAGMSSPCGIIPDSGTTLITGPPQQVKTLETTICQEWARCRELGNPSSTLFQDLLLNCSSWLSEGAGLAEIPSIFFHVEAGGEVKAFELTSWAFVTQSFDEAYPDKSFCFSGFGEMDYVTTDNGPVWIFGTPLFYEYVVGFDHISRAVSFEQMTCEPCTERADLMSLKPRLLNTKPRIQNEGHHIRKIDVSLPL</sequence>
<reference evidence="8" key="1">
    <citation type="submission" date="2022-10" db="EMBL/GenBank/DDBJ databases">
        <authorList>
            <person name="Chen Y."/>
            <person name="Dougan E. K."/>
            <person name="Chan C."/>
            <person name="Rhodes N."/>
            <person name="Thang M."/>
        </authorList>
    </citation>
    <scope>NUCLEOTIDE SEQUENCE</scope>
</reference>
<comment type="similarity">
    <text evidence="1 5">Belongs to the peptidase A1 family.</text>
</comment>
<dbReference type="OrthoDB" id="660550at2759"/>
<dbReference type="InterPro" id="IPR033121">
    <property type="entry name" value="PEPTIDASE_A1"/>
</dbReference>
<evidence type="ECO:0000256" key="5">
    <source>
        <dbReference type="RuleBase" id="RU000454"/>
    </source>
</evidence>
<feature type="domain" description="Peptidase A1" evidence="7">
    <location>
        <begin position="66"/>
        <end position="468"/>
    </location>
</feature>
<dbReference type="EMBL" id="CAMXCT030000799">
    <property type="protein sequence ID" value="CAL4770703.1"/>
    <property type="molecule type" value="Genomic_DNA"/>
</dbReference>
<evidence type="ECO:0000259" key="7">
    <source>
        <dbReference type="PROSITE" id="PS51767"/>
    </source>
</evidence>
<dbReference type="Gene3D" id="2.40.70.10">
    <property type="entry name" value="Acid Proteases"/>
    <property type="match status" value="2"/>
</dbReference>
<keyword evidence="4 5" id="KW-0378">Hydrolase</keyword>
<dbReference type="GO" id="GO:0006508">
    <property type="term" value="P:proteolysis"/>
    <property type="evidence" value="ECO:0007669"/>
    <property type="project" value="UniProtKB-KW"/>
</dbReference>
<dbReference type="GO" id="GO:0004190">
    <property type="term" value="F:aspartic-type endopeptidase activity"/>
    <property type="evidence" value="ECO:0007669"/>
    <property type="project" value="UniProtKB-KW"/>
</dbReference>
<organism evidence="8">
    <name type="scientific">Cladocopium goreaui</name>
    <dbReference type="NCBI Taxonomy" id="2562237"/>
    <lineage>
        <taxon>Eukaryota</taxon>
        <taxon>Sar</taxon>
        <taxon>Alveolata</taxon>
        <taxon>Dinophyceae</taxon>
        <taxon>Suessiales</taxon>
        <taxon>Symbiodiniaceae</taxon>
        <taxon>Cladocopium</taxon>
    </lineage>
</organism>
<evidence type="ECO:0000313" key="8">
    <source>
        <dbReference type="EMBL" id="CAI3983391.1"/>
    </source>
</evidence>
<dbReference type="InterPro" id="IPR001461">
    <property type="entry name" value="Aspartic_peptidase_A1"/>
</dbReference>
<dbReference type="SUPFAM" id="SSF50630">
    <property type="entry name" value="Acid proteases"/>
    <property type="match status" value="1"/>
</dbReference>
<gene>
    <name evidence="8" type="ORF">C1SCF055_LOCUS11008</name>
</gene>
<keyword evidence="2 5" id="KW-0645">Protease</keyword>
<feature type="chain" id="PRO_5043272203" evidence="6">
    <location>
        <begin position="18"/>
        <end position="511"/>
    </location>
</feature>
<dbReference type="PANTHER" id="PTHR47966">
    <property type="entry name" value="BETA-SITE APP-CLEAVING ENZYME, ISOFORM A-RELATED"/>
    <property type="match status" value="1"/>
</dbReference>
<dbReference type="CDD" id="cd05471">
    <property type="entry name" value="pepsin_like"/>
    <property type="match status" value="1"/>
</dbReference>
<evidence type="ECO:0000256" key="4">
    <source>
        <dbReference type="ARBA" id="ARBA00022801"/>
    </source>
</evidence>
<evidence type="ECO:0000256" key="3">
    <source>
        <dbReference type="ARBA" id="ARBA00022750"/>
    </source>
</evidence>
<dbReference type="InterPro" id="IPR021109">
    <property type="entry name" value="Peptidase_aspartic_dom_sf"/>
</dbReference>
<keyword evidence="3 5" id="KW-0064">Aspartyl protease</keyword>
<dbReference type="Pfam" id="PF00026">
    <property type="entry name" value="Asp"/>
    <property type="match status" value="2"/>
</dbReference>
<dbReference type="AlphaFoldDB" id="A0A9P1FPG8"/>
<name>A0A9P1FPG8_9DINO</name>
<evidence type="ECO:0000313" key="11">
    <source>
        <dbReference type="Proteomes" id="UP001152797"/>
    </source>
</evidence>
<dbReference type="PROSITE" id="PS51767">
    <property type="entry name" value="PEPTIDASE_A1"/>
    <property type="match status" value="1"/>
</dbReference>
<dbReference type="PANTHER" id="PTHR47966:SF51">
    <property type="entry name" value="BETA-SITE APP-CLEAVING ENZYME, ISOFORM A-RELATED"/>
    <property type="match status" value="1"/>
</dbReference>
<protein>
    <submittedName>
        <fullName evidence="10">Cathepsin D</fullName>
    </submittedName>
</protein>
<reference evidence="9" key="2">
    <citation type="submission" date="2024-04" db="EMBL/GenBank/DDBJ databases">
        <authorList>
            <person name="Chen Y."/>
            <person name="Shah S."/>
            <person name="Dougan E. K."/>
            <person name="Thang M."/>
            <person name="Chan C."/>
        </authorList>
    </citation>
    <scope>NUCLEOTIDE SEQUENCE [LARGE SCALE GENOMIC DNA]</scope>
</reference>
<evidence type="ECO:0000313" key="10">
    <source>
        <dbReference type="EMBL" id="CAL4770703.1"/>
    </source>
</evidence>
<dbReference type="PRINTS" id="PR00792">
    <property type="entry name" value="PEPSIN"/>
</dbReference>
<dbReference type="InterPro" id="IPR001969">
    <property type="entry name" value="Aspartic_peptidase_AS"/>
</dbReference>
<dbReference type="EMBL" id="CAMXCT020000799">
    <property type="protein sequence ID" value="CAL1136766.1"/>
    <property type="molecule type" value="Genomic_DNA"/>
</dbReference>
<evidence type="ECO:0000256" key="1">
    <source>
        <dbReference type="ARBA" id="ARBA00007447"/>
    </source>
</evidence>
<evidence type="ECO:0000256" key="6">
    <source>
        <dbReference type="SAM" id="SignalP"/>
    </source>
</evidence>
<feature type="signal peptide" evidence="6">
    <location>
        <begin position="1"/>
        <end position="17"/>
    </location>
</feature>
<accession>A0A9P1FPG8</accession>
<dbReference type="Proteomes" id="UP001152797">
    <property type="component" value="Unassembled WGS sequence"/>
</dbReference>
<proteinExistence type="inferred from homology"/>
<evidence type="ECO:0000313" key="9">
    <source>
        <dbReference type="EMBL" id="CAL1136766.1"/>
    </source>
</evidence>
<comment type="caution">
    <text evidence="8">The sequence shown here is derived from an EMBL/GenBank/DDBJ whole genome shotgun (WGS) entry which is preliminary data.</text>
</comment>
<keyword evidence="6" id="KW-0732">Signal</keyword>
<dbReference type="PROSITE" id="PS00141">
    <property type="entry name" value="ASP_PROTEASE"/>
    <property type="match status" value="1"/>
</dbReference>
<dbReference type="EMBL" id="CAMXCT010000799">
    <property type="protein sequence ID" value="CAI3983391.1"/>
    <property type="molecule type" value="Genomic_DNA"/>
</dbReference>